<keyword evidence="4" id="KW-1185">Reference proteome</keyword>
<evidence type="ECO:0000256" key="2">
    <source>
        <dbReference type="SAM" id="SignalP"/>
    </source>
</evidence>
<feature type="chain" id="PRO_5040267259" evidence="2">
    <location>
        <begin position="22"/>
        <end position="128"/>
    </location>
</feature>
<feature type="region of interest" description="Disordered" evidence="1">
    <location>
        <begin position="39"/>
        <end position="73"/>
    </location>
</feature>
<accession>A0A9P4IDR2</accession>
<dbReference type="AlphaFoldDB" id="A0A9P4IDR2"/>
<name>A0A9P4IDR2_9PEZI</name>
<dbReference type="EMBL" id="ML978127">
    <property type="protein sequence ID" value="KAF2098148.1"/>
    <property type="molecule type" value="Genomic_DNA"/>
</dbReference>
<protein>
    <submittedName>
        <fullName evidence="3">Uncharacterized protein</fullName>
    </submittedName>
</protein>
<proteinExistence type="predicted"/>
<organism evidence="3 4">
    <name type="scientific">Rhizodiscina lignyota</name>
    <dbReference type="NCBI Taxonomy" id="1504668"/>
    <lineage>
        <taxon>Eukaryota</taxon>
        <taxon>Fungi</taxon>
        <taxon>Dikarya</taxon>
        <taxon>Ascomycota</taxon>
        <taxon>Pezizomycotina</taxon>
        <taxon>Dothideomycetes</taxon>
        <taxon>Pleosporomycetidae</taxon>
        <taxon>Aulographales</taxon>
        <taxon>Rhizodiscinaceae</taxon>
        <taxon>Rhizodiscina</taxon>
    </lineage>
</organism>
<evidence type="ECO:0000313" key="4">
    <source>
        <dbReference type="Proteomes" id="UP000799772"/>
    </source>
</evidence>
<keyword evidence="2" id="KW-0732">Signal</keyword>
<gene>
    <name evidence="3" type="ORF">NA57DRAFT_57314</name>
</gene>
<comment type="caution">
    <text evidence="3">The sequence shown here is derived from an EMBL/GenBank/DDBJ whole genome shotgun (WGS) entry which is preliminary data.</text>
</comment>
<dbReference type="Proteomes" id="UP000799772">
    <property type="component" value="Unassembled WGS sequence"/>
</dbReference>
<reference evidence="3" key="1">
    <citation type="journal article" date="2020" name="Stud. Mycol.">
        <title>101 Dothideomycetes genomes: a test case for predicting lifestyles and emergence of pathogens.</title>
        <authorList>
            <person name="Haridas S."/>
            <person name="Albert R."/>
            <person name="Binder M."/>
            <person name="Bloem J."/>
            <person name="Labutti K."/>
            <person name="Salamov A."/>
            <person name="Andreopoulos B."/>
            <person name="Baker S."/>
            <person name="Barry K."/>
            <person name="Bills G."/>
            <person name="Bluhm B."/>
            <person name="Cannon C."/>
            <person name="Castanera R."/>
            <person name="Culley D."/>
            <person name="Daum C."/>
            <person name="Ezra D."/>
            <person name="Gonzalez J."/>
            <person name="Henrissat B."/>
            <person name="Kuo A."/>
            <person name="Liang C."/>
            <person name="Lipzen A."/>
            <person name="Lutzoni F."/>
            <person name="Magnuson J."/>
            <person name="Mondo S."/>
            <person name="Nolan M."/>
            <person name="Ohm R."/>
            <person name="Pangilinan J."/>
            <person name="Park H.-J."/>
            <person name="Ramirez L."/>
            <person name="Alfaro M."/>
            <person name="Sun H."/>
            <person name="Tritt A."/>
            <person name="Yoshinaga Y."/>
            <person name="Zwiers L.-H."/>
            <person name="Turgeon B."/>
            <person name="Goodwin S."/>
            <person name="Spatafora J."/>
            <person name="Crous P."/>
            <person name="Grigoriev I."/>
        </authorList>
    </citation>
    <scope>NUCLEOTIDE SEQUENCE</scope>
    <source>
        <strain evidence="3">CBS 133067</strain>
    </source>
</reference>
<sequence length="128" mass="13342">MARLSIIAIAIVAVLAGTAMATRPIAGVGTSIETVPAGEPTAPGLLFDTSAPPPNANGADAYTPPPDTMPAAQPTVKRITKPVIPVAPTIPVMFAKELEAGLFALLRFKTETRKAHRHATPTHHHQAQ</sequence>
<feature type="signal peptide" evidence="2">
    <location>
        <begin position="1"/>
        <end position="21"/>
    </location>
</feature>
<evidence type="ECO:0000256" key="1">
    <source>
        <dbReference type="SAM" id="MobiDB-lite"/>
    </source>
</evidence>
<evidence type="ECO:0000313" key="3">
    <source>
        <dbReference type="EMBL" id="KAF2098148.1"/>
    </source>
</evidence>